<accession>A0A5B6W8G2</accession>
<dbReference type="GO" id="GO:0004519">
    <property type="term" value="F:endonuclease activity"/>
    <property type="evidence" value="ECO:0007669"/>
    <property type="project" value="UniProtKB-KW"/>
</dbReference>
<proteinExistence type="predicted"/>
<dbReference type="Proteomes" id="UP000325315">
    <property type="component" value="Unassembled WGS sequence"/>
</dbReference>
<dbReference type="InterPro" id="IPR040256">
    <property type="entry name" value="At4g02000-like"/>
</dbReference>
<dbReference type="PANTHER" id="PTHR31286:SF99">
    <property type="entry name" value="DUF4283 DOMAIN-CONTAINING PROTEIN"/>
    <property type="match status" value="1"/>
</dbReference>
<dbReference type="EMBL" id="SMMG02000004">
    <property type="protein sequence ID" value="KAA3478041.1"/>
    <property type="molecule type" value="Genomic_DNA"/>
</dbReference>
<comment type="caution">
    <text evidence="3">The sequence shown here is derived from an EMBL/GenBank/DDBJ whole genome shotgun (WGS) entry which is preliminary data.</text>
</comment>
<keyword evidence="3" id="KW-0540">Nuclease</keyword>
<protein>
    <submittedName>
        <fullName evidence="3">Endonuclease/exonuclease/phosphatase</fullName>
    </submittedName>
</protein>
<gene>
    <name evidence="3" type="ORF">EPI10_011880</name>
</gene>
<feature type="domain" description="DUF4283" evidence="2">
    <location>
        <begin position="31"/>
        <end position="70"/>
    </location>
</feature>
<evidence type="ECO:0000313" key="4">
    <source>
        <dbReference type="Proteomes" id="UP000325315"/>
    </source>
</evidence>
<evidence type="ECO:0000313" key="3">
    <source>
        <dbReference type="EMBL" id="KAA3478041.1"/>
    </source>
</evidence>
<keyword evidence="3" id="KW-0269">Exonuclease</keyword>
<dbReference type="AlphaFoldDB" id="A0A5B6W8G2"/>
<evidence type="ECO:0000256" key="1">
    <source>
        <dbReference type="SAM" id="MobiDB-lite"/>
    </source>
</evidence>
<dbReference type="PANTHER" id="PTHR31286">
    <property type="entry name" value="GLYCINE-RICH CELL WALL STRUCTURAL PROTEIN 1.8-LIKE"/>
    <property type="match status" value="1"/>
</dbReference>
<dbReference type="InterPro" id="IPR025558">
    <property type="entry name" value="DUF4283"/>
</dbReference>
<sequence>MSGTLPTVDFATGANNSGSTSGIRRATKKARTKPKCEIQLMDLENDFYLVRFQDESDYNKVLVGGPWTVGPVVKLDVQTDCTHNGRFVRLAVCVDLRKPLVSKVRINGRL</sequence>
<dbReference type="OrthoDB" id="1002344at2759"/>
<feature type="compositionally biased region" description="Polar residues" evidence="1">
    <location>
        <begin position="13"/>
        <end position="22"/>
    </location>
</feature>
<organism evidence="3 4">
    <name type="scientific">Gossypium australe</name>
    <dbReference type="NCBI Taxonomy" id="47621"/>
    <lineage>
        <taxon>Eukaryota</taxon>
        <taxon>Viridiplantae</taxon>
        <taxon>Streptophyta</taxon>
        <taxon>Embryophyta</taxon>
        <taxon>Tracheophyta</taxon>
        <taxon>Spermatophyta</taxon>
        <taxon>Magnoliopsida</taxon>
        <taxon>eudicotyledons</taxon>
        <taxon>Gunneridae</taxon>
        <taxon>Pentapetalae</taxon>
        <taxon>rosids</taxon>
        <taxon>malvids</taxon>
        <taxon>Malvales</taxon>
        <taxon>Malvaceae</taxon>
        <taxon>Malvoideae</taxon>
        <taxon>Gossypium</taxon>
    </lineage>
</organism>
<keyword evidence="3" id="KW-0255">Endonuclease</keyword>
<dbReference type="GO" id="GO:0004527">
    <property type="term" value="F:exonuclease activity"/>
    <property type="evidence" value="ECO:0007669"/>
    <property type="project" value="UniProtKB-KW"/>
</dbReference>
<feature type="region of interest" description="Disordered" evidence="1">
    <location>
        <begin position="1"/>
        <end position="31"/>
    </location>
</feature>
<keyword evidence="4" id="KW-1185">Reference proteome</keyword>
<name>A0A5B6W8G2_9ROSI</name>
<keyword evidence="3" id="KW-0378">Hydrolase</keyword>
<evidence type="ECO:0000259" key="2">
    <source>
        <dbReference type="Pfam" id="PF14111"/>
    </source>
</evidence>
<dbReference type="Pfam" id="PF14111">
    <property type="entry name" value="DUF4283"/>
    <property type="match status" value="1"/>
</dbReference>
<reference evidence="4" key="1">
    <citation type="journal article" date="2019" name="Plant Biotechnol. J.">
        <title>Genome sequencing of the Australian wild diploid species Gossypium australe highlights disease resistance and delayed gland morphogenesis.</title>
        <authorList>
            <person name="Cai Y."/>
            <person name="Cai X."/>
            <person name="Wang Q."/>
            <person name="Wang P."/>
            <person name="Zhang Y."/>
            <person name="Cai C."/>
            <person name="Xu Y."/>
            <person name="Wang K."/>
            <person name="Zhou Z."/>
            <person name="Wang C."/>
            <person name="Geng S."/>
            <person name="Li B."/>
            <person name="Dong Q."/>
            <person name="Hou Y."/>
            <person name="Wang H."/>
            <person name="Ai P."/>
            <person name="Liu Z."/>
            <person name="Yi F."/>
            <person name="Sun M."/>
            <person name="An G."/>
            <person name="Cheng J."/>
            <person name="Zhang Y."/>
            <person name="Shi Q."/>
            <person name="Xie Y."/>
            <person name="Shi X."/>
            <person name="Chang Y."/>
            <person name="Huang F."/>
            <person name="Chen Y."/>
            <person name="Hong S."/>
            <person name="Mi L."/>
            <person name="Sun Q."/>
            <person name="Zhang L."/>
            <person name="Zhou B."/>
            <person name="Peng R."/>
            <person name="Zhang X."/>
            <person name="Liu F."/>
        </authorList>
    </citation>
    <scope>NUCLEOTIDE SEQUENCE [LARGE SCALE GENOMIC DNA]</scope>
    <source>
        <strain evidence="4">cv. PA1801</strain>
    </source>
</reference>